<dbReference type="Proteomes" id="UP000324585">
    <property type="component" value="Unassembled WGS sequence"/>
</dbReference>
<accession>A0A5J4Z7N5</accession>
<feature type="region of interest" description="Disordered" evidence="1">
    <location>
        <begin position="38"/>
        <end position="60"/>
    </location>
</feature>
<reference evidence="3" key="1">
    <citation type="journal article" date="2019" name="Nat. Commun.">
        <title>Expansion of phycobilisome linker gene families in mesophilic red algae.</title>
        <authorList>
            <person name="Lee J."/>
            <person name="Kim D."/>
            <person name="Bhattacharya D."/>
            <person name="Yoon H.S."/>
        </authorList>
    </citation>
    <scope>NUCLEOTIDE SEQUENCE [LARGE SCALE GENOMIC DNA]</scope>
    <source>
        <strain evidence="3">CCMP 1328</strain>
    </source>
</reference>
<feature type="compositionally biased region" description="Polar residues" evidence="1">
    <location>
        <begin position="49"/>
        <end position="59"/>
    </location>
</feature>
<keyword evidence="3" id="KW-1185">Reference proteome</keyword>
<proteinExistence type="predicted"/>
<feature type="compositionally biased region" description="Low complexity" evidence="1">
    <location>
        <begin position="38"/>
        <end position="48"/>
    </location>
</feature>
<organism evidence="2 3">
    <name type="scientific">Porphyridium purpureum</name>
    <name type="common">Red alga</name>
    <name type="synonym">Porphyridium cruentum</name>
    <dbReference type="NCBI Taxonomy" id="35688"/>
    <lineage>
        <taxon>Eukaryota</taxon>
        <taxon>Rhodophyta</taxon>
        <taxon>Bangiophyceae</taxon>
        <taxon>Porphyridiales</taxon>
        <taxon>Porphyridiaceae</taxon>
        <taxon>Porphyridium</taxon>
    </lineage>
</organism>
<dbReference type="EMBL" id="VRMN01000001">
    <property type="protein sequence ID" value="KAA8498687.1"/>
    <property type="molecule type" value="Genomic_DNA"/>
</dbReference>
<evidence type="ECO:0000313" key="3">
    <source>
        <dbReference type="Proteomes" id="UP000324585"/>
    </source>
</evidence>
<evidence type="ECO:0000256" key="1">
    <source>
        <dbReference type="SAM" id="MobiDB-lite"/>
    </source>
</evidence>
<protein>
    <submittedName>
        <fullName evidence="2">Uncharacterized protein</fullName>
    </submittedName>
</protein>
<sequence>MSSDNCAEKEEAQCFTDGCDQRRSSCEDLNLLQSQRLSLRMSSSESSLHTNGSGTSVSETPEDRCLKWFARTSAAWTAHRLPKFQPSLETIPEVDDEASYSSSDEDENRCKLDLPIRASEAQDAVTRKRTCTRGEVSKL</sequence>
<evidence type="ECO:0000313" key="2">
    <source>
        <dbReference type="EMBL" id="KAA8498687.1"/>
    </source>
</evidence>
<dbReference type="AlphaFoldDB" id="A0A5J4Z7N5"/>
<name>A0A5J4Z7N5_PORPP</name>
<comment type="caution">
    <text evidence="2">The sequence shown here is derived from an EMBL/GenBank/DDBJ whole genome shotgun (WGS) entry which is preliminary data.</text>
</comment>
<gene>
    <name evidence="2" type="ORF">FVE85_6272</name>
</gene>